<dbReference type="Gene3D" id="3.40.50.300">
    <property type="entry name" value="P-loop containing nucleotide triphosphate hydrolases"/>
    <property type="match status" value="1"/>
</dbReference>
<dbReference type="SUPFAM" id="SSF52540">
    <property type="entry name" value="P-loop containing nucleoside triphosphate hydrolases"/>
    <property type="match status" value="1"/>
</dbReference>
<dbReference type="NCBIfam" id="TIGR03815">
    <property type="entry name" value="CpaE_hom_Actino"/>
    <property type="match status" value="1"/>
</dbReference>
<evidence type="ECO:0000313" key="1">
    <source>
        <dbReference type="EMBL" id="MBP2373764.1"/>
    </source>
</evidence>
<name>A0ABS4WDW1_9MICC</name>
<dbReference type="EMBL" id="JAGIOE010000001">
    <property type="protein sequence ID" value="MBP2373764.1"/>
    <property type="molecule type" value="Genomic_DNA"/>
</dbReference>
<dbReference type="InterPro" id="IPR027417">
    <property type="entry name" value="P-loop_NTPase"/>
</dbReference>
<evidence type="ECO:0000313" key="2">
    <source>
        <dbReference type="Proteomes" id="UP000766570"/>
    </source>
</evidence>
<dbReference type="Proteomes" id="UP000766570">
    <property type="component" value="Unassembled WGS sequence"/>
</dbReference>
<keyword evidence="2" id="KW-1185">Reference proteome</keyword>
<sequence length="417" mass="43286">MNEQRRFVARLPGADPRNLQLPALRAARAQARTPSPDAAPVPSTPDASVNPAAVVNLNLPVIPAGNRPAELARCILFSRDVELAQVLAAVAVGAGVQLLPCRDAARVAEHRDEVILVGQDCVAEIDARLAASTLVLTGREEHQDVLWRAAATCPGARVAVLPQAAAWLGEYLGELGLHSGRAHTTIVAGAGGGAGTSTFAALLAATATLDGHRTLLLDADPHSPGLWPVLRAREPDGLGWEDLQHARGQLSPGQLAEILPLSAGTAVLSWVRNPGCFTPSEALLTEVLAASRRIYERIVIDAGHLTGVPASMAALANTRLLLLSARPGNGAAGTAARLGEHAANWRLVLTGKLASGTDTRALALLTGVELGGYFAPARRIERCAADGALMNALAHRPLRRAVARLGGQPDTALGQAA</sequence>
<comment type="caution">
    <text evidence="1">The sequence shown here is derived from an EMBL/GenBank/DDBJ whole genome shotgun (WGS) entry which is preliminary data.</text>
</comment>
<dbReference type="RefSeq" id="WP_209906900.1">
    <property type="nucleotide sequence ID" value="NZ_BAAAMI010000011.1"/>
</dbReference>
<protein>
    <submittedName>
        <fullName evidence="1">Secretion/DNA translocation related CpaE-like protein</fullName>
    </submittedName>
</protein>
<reference evidence="1 2" key="1">
    <citation type="submission" date="2021-03" db="EMBL/GenBank/DDBJ databases">
        <title>Sequencing the genomes of 1000 actinobacteria strains.</title>
        <authorList>
            <person name="Klenk H.-P."/>
        </authorList>
    </citation>
    <scope>NUCLEOTIDE SEQUENCE [LARGE SCALE GENOMIC DNA]</scope>
    <source>
        <strain evidence="1 2">DSM 15454</strain>
    </source>
</reference>
<organism evidence="1 2">
    <name type="scientific">Paeniglutamicibacter psychrophenolicus</name>
    <dbReference type="NCBI Taxonomy" id="257454"/>
    <lineage>
        <taxon>Bacteria</taxon>
        <taxon>Bacillati</taxon>
        <taxon>Actinomycetota</taxon>
        <taxon>Actinomycetes</taxon>
        <taxon>Micrococcales</taxon>
        <taxon>Micrococcaceae</taxon>
        <taxon>Paeniglutamicibacter</taxon>
    </lineage>
</organism>
<accession>A0ABS4WDW1</accession>
<proteinExistence type="predicted"/>
<gene>
    <name evidence="1" type="ORF">JOF46_001676</name>
</gene>
<dbReference type="InterPro" id="IPR022521">
    <property type="entry name" value="Rv3660c"/>
</dbReference>